<evidence type="ECO:0000256" key="4">
    <source>
        <dbReference type="ARBA" id="ARBA00023136"/>
    </source>
</evidence>
<reference evidence="6 7" key="1">
    <citation type="submission" date="2024-07" db="EMBL/GenBank/DDBJ databases">
        <title>Draft sequence of the Neodothiora populina.</title>
        <authorList>
            <person name="Drown D.D."/>
            <person name="Schuette U.S."/>
            <person name="Buechlein A.B."/>
            <person name="Rusch D.R."/>
            <person name="Winton L.W."/>
            <person name="Adams G.A."/>
        </authorList>
    </citation>
    <scope>NUCLEOTIDE SEQUENCE [LARGE SCALE GENOMIC DNA]</scope>
    <source>
        <strain evidence="6 7">CPC 39397</strain>
    </source>
</reference>
<keyword evidence="7" id="KW-1185">Reference proteome</keyword>
<evidence type="ECO:0000256" key="3">
    <source>
        <dbReference type="ARBA" id="ARBA00022989"/>
    </source>
</evidence>
<evidence type="ECO:0000256" key="1">
    <source>
        <dbReference type="ARBA" id="ARBA00004141"/>
    </source>
</evidence>
<protein>
    <recommendedName>
        <fullName evidence="8">Membrane-associated proteins in eicosanoid and glutathione metabolism</fullName>
    </recommendedName>
</protein>
<dbReference type="PANTHER" id="PTHR10250:SF26">
    <property type="entry name" value="GLUTATHIONE S-TRANSFERASE 3, MITOCHONDRIAL"/>
    <property type="match status" value="1"/>
</dbReference>
<comment type="caution">
    <text evidence="6">The sequence shown here is derived from an EMBL/GenBank/DDBJ whole genome shotgun (WGS) entry which is preliminary data.</text>
</comment>
<keyword evidence="4 5" id="KW-0472">Membrane</keyword>
<accession>A0ABR3PIG7</accession>
<evidence type="ECO:0000313" key="7">
    <source>
        <dbReference type="Proteomes" id="UP001562354"/>
    </source>
</evidence>
<proteinExistence type="predicted"/>
<gene>
    <name evidence="6" type="ORF">AAFC00_004009</name>
</gene>
<comment type="subcellular location">
    <subcellularLocation>
        <location evidence="1">Membrane</location>
        <topology evidence="1">Multi-pass membrane protein</topology>
    </subcellularLocation>
</comment>
<dbReference type="InterPro" id="IPR050997">
    <property type="entry name" value="MAPEG"/>
</dbReference>
<sequence length="157" mass="16927">MATFTVQPEYGYVLLAATSTFFIGFWHGGRCGFFRKACMPLSNYPAPYADSAMLASASEDATLKKNLYLWNCAQRAHGNYNENQPSVVAAMLIAGLKYPVASAVCGAAWGLGRIAYAVGYTRADKEGGRGRLIAMPMWLFQMVLFGMSGAVGVGLLM</sequence>
<evidence type="ECO:0008006" key="8">
    <source>
        <dbReference type="Google" id="ProtNLM"/>
    </source>
</evidence>
<dbReference type="EMBL" id="JBFMKM010000005">
    <property type="protein sequence ID" value="KAL1305855.1"/>
    <property type="molecule type" value="Genomic_DNA"/>
</dbReference>
<dbReference type="PANTHER" id="PTHR10250">
    <property type="entry name" value="MICROSOMAL GLUTATHIONE S-TRANSFERASE"/>
    <property type="match status" value="1"/>
</dbReference>
<evidence type="ECO:0000313" key="6">
    <source>
        <dbReference type="EMBL" id="KAL1305855.1"/>
    </source>
</evidence>
<feature type="transmembrane region" description="Helical" evidence="5">
    <location>
        <begin position="12"/>
        <end position="29"/>
    </location>
</feature>
<feature type="transmembrane region" description="Helical" evidence="5">
    <location>
        <begin position="132"/>
        <end position="156"/>
    </location>
</feature>
<organism evidence="6 7">
    <name type="scientific">Neodothiora populina</name>
    <dbReference type="NCBI Taxonomy" id="2781224"/>
    <lineage>
        <taxon>Eukaryota</taxon>
        <taxon>Fungi</taxon>
        <taxon>Dikarya</taxon>
        <taxon>Ascomycota</taxon>
        <taxon>Pezizomycotina</taxon>
        <taxon>Dothideomycetes</taxon>
        <taxon>Dothideomycetidae</taxon>
        <taxon>Dothideales</taxon>
        <taxon>Dothioraceae</taxon>
        <taxon>Neodothiora</taxon>
    </lineage>
</organism>
<evidence type="ECO:0000256" key="2">
    <source>
        <dbReference type="ARBA" id="ARBA00022692"/>
    </source>
</evidence>
<dbReference type="InterPro" id="IPR023352">
    <property type="entry name" value="MAPEG-like_dom_sf"/>
</dbReference>
<dbReference type="RefSeq" id="XP_069202128.1">
    <property type="nucleotide sequence ID" value="XM_069343574.1"/>
</dbReference>
<evidence type="ECO:0000256" key="5">
    <source>
        <dbReference type="SAM" id="Phobius"/>
    </source>
</evidence>
<dbReference type="Proteomes" id="UP001562354">
    <property type="component" value="Unassembled WGS sequence"/>
</dbReference>
<dbReference type="Pfam" id="PF01124">
    <property type="entry name" value="MAPEG"/>
    <property type="match status" value="1"/>
</dbReference>
<keyword evidence="3 5" id="KW-1133">Transmembrane helix</keyword>
<dbReference type="GeneID" id="95977709"/>
<dbReference type="InterPro" id="IPR001129">
    <property type="entry name" value="Membr-assoc_MAPEG"/>
</dbReference>
<name>A0ABR3PIG7_9PEZI</name>
<keyword evidence="2 5" id="KW-0812">Transmembrane</keyword>
<dbReference type="Gene3D" id="1.20.120.550">
    <property type="entry name" value="Membrane associated eicosanoid/glutathione metabolism-like domain"/>
    <property type="match status" value="1"/>
</dbReference>
<dbReference type="SUPFAM" id="SSF161084">
    <property type="entry name" value="MAPEG domain-like"/>
    <property type="match status" value="1"/>
</dbReference>